<evidence type="ECO:0000313" key="2">
    <source>
        <dbReference type="EMBL" id="RVT49726.1"/>
    </source>
</evidence>
<reference evidence="2 3" key="1">
    <citation type="submission" date="2019-01" db="EMBL/GenBank/DDBJ databases">
        <authorList>
            <person name="Chen W.-M."/>
        </authorList>
    </citation>
    <scope>NUCLEOTIDE SEQUENCE [LARGE SCALE GENOMIC DNA]</scope>
    <source>
        <strain evidence="2 3">ICH-3</strain>
    </source>
</reference>
<keyword evidence="3" id="KW-1185">Reference proteome</keyword>
<keyword evidence="1" id="KW-1133">Transmembrane helix</keyword>
<proteinExistence type="predicted"/>
<dbReference type="EMBL" id="SACT01000007">
    <property type="protein sequence ID" value="RVT49726.1"/>
    <property type="molecule type" value="Genomic_DNA"/>
</dbReference>
<keyword evidence="1" id="KW-0812">Transmembrane</keyword>
<keyword evidence="1" id="KW-0472">Membrane</keyword>
<dbReference type="AlphaFoldDB" id="A0A3S2VV92"/>
<comment type="caution">
    <text evidence="2">The sequence shown here is derived from an EMBL/GenBank/DDBJ whole genome shotgun (WGS) entry which is preliminary data.</text>
</comment>
<dbReference type="InterPro" id="IPR012902">
    <property type="entry name" value="N_methyl_site"/>
</dbReference>
<dbReference type="OrthoDB" id="9152588at2"/>
<evidence type="ECO:0000256" key="1">
    <source>
        <dbReference type="SAM" id="Phobius"/>
    </source>
</evidence>
<organism evidence="2 3">
    <name type="scientific">Rubrivivax albus</name>
    <dbReference type="NCBI Taxonomy" id="2499835"/>
    <lineage>
        <taxon>Bacteria</taxon>
        <taxon>Pseudomonadati</taxon>
        <taxon>Pseudomonadota</taxon>
        <taxon>Betaproteobacteria</taxon>
        <taxon>Burkholderiales</taxon>
        <taxon>Sphaerotilaceae</taxon>
        <taxon>Rubrivivax</taxon>
    </lineage>
</organism>
<accession>A0A3S2VV92</accession>
<gene>
    <name evidence="2" type="ORF">ENE75_18970</name>
</gene>
<evidence type="ECO:0000313" key="3">
    <source>
        <dbReference type="Proteomes" id="UP000288178"/>
    </source>
</evidence>
<feature type="transmembrane region" description="Helical" evidence="1">
    <location>
        <begin position="12"/>
        <end position="33"/>
    </location>
</feature>
<sequence length="386" mass="40823">MGRLPSTERGISLVEALVALAIMAFGTLAVLGVQTTLRFNSDIAKQRGEAVRIAQETLEAVRASVETLADYDAIVSAAAADVAGYDVANTTYQVAQSVVDAAEGDIHAPRRKAVVIDVTWQDRTDQTQSVRLSAALQGTPPALAGSLLVNSDGTGVRRPRGRHPAVPVEAIDIGDGTNSRFQPPGAGVSWVFNNTTGFITQVCTGDACTAFNARLLAGFVRFSANPAAPSNAAEAENPLGASMPVELTVVQSAPADQAGSQACFETQQPLYVAYYCAVPLGTGDRWSGRSLVVHPDIVALLGDATAGKWRVCRYTPKLGHYLVPSEMSNEEHPLDYVNVRTSLVNQNFLMIGAGDGTTAFTCPNETDNTGVLEFIDGDTYRHQPAS</sequence>
<dbReference type="Proteomes" id="UP000288178">
    <property type="component" value="Unassembled WGS sequence"/>
</dbReference>
<protein>
    <submittedName>
        <fullName evidence="2">Pilus assembly protein PilV</fullName>
    </submittedName>
</protein>
<dbReference type="PROSITE" id="PS00409">
    <property type="entry name" value="PROKAR_NTER_METHYL"/>
    <property type="match status" value="1"/>
</dbReference>
<dbReference type="RefSeq" id="WP_128199898.1">
    <property type="nucleotide sequence ID" value="NZ_SACT01000007.1"/>
</dbReference>
<name>A0A3S2VV92_9BURK</name>
<dbReference type="Pfam" id="PF07963">
    <property type="entry name" value="N_methyl"/>
    <property type="match status" value="1"/>
</dbReference>